<organism evidence="6">
    <name type="scientific">marine sediment metagenome</name>
    <dbReference type="NCBI Taxonomy" id="412755"/>
    <lineage>
        <taxon>unclassified sequences</taxon>
        <taxon>metagenomes</taxon>
        <taxon>ecological metagenomes</taxon>
    </lineage>
</organism>
<name>A0A0F9APQ8_9ZZZZ</name>
<feature type="domain" description="4Fe-4S ferredoxin-type" evidence="5">
    <location>
        <begin position="232"/>
        <end position="261"/>
    </location>
</feature>
<evidence type="ECO:0000313" key="6">
    <source>
        <dbReference type="EMBL" id="KKL11584.1"/>
    </source>
</evidence>
<dbReference type="Pfam" id="PF13237">
    <property type="entry name" value="Fer4_10"/>
    <property type="match status" value="1"/>
</dbReference>
<keyword evidence="4" id="KW-0411">Iron-sulfur</keyword>
<accession>A0A0F9APQ8</accession>
<dbReference type="AlphaFoldDB" id="A0A0F9APQ8"/>
<comment type="caution">
    <text evidence="6">The sequence shown here is derived from an EMBL/GenBank/DDBJ whole genome shotgun (WGS) entry which is preliminary data.</text>
</comment>
<proteinExistence type="predicted"/>
<dbReference type="InterPro" id="IPR017896">
    <property type="entry name" value="4Fe4S_Fe-S-bd"/>
</dbReference>
<reference evidence="6" key="1">
    <citation type="journal article" date="2015" name="Nature">
        <title>Complex archaea that bridge the gap between prokaryotes and eukaryotes.</title>
        <authorList>
            <person name="Spang A."/>
            <person name="Saw J.H."/>
            <person name="Jorgensen S.L."/>
            <person name="Zaremba-Niedzwiedzka K."/>
            <person name="Martijn J."/>
            <person name="Lind A.E."/>
            <person name="van Eijk R."/>
            <person name="Schleper C."/>
            <person name="Guy L."/>
            <person name="Ettema T.J."/>
        </authorList>
    </citation>
    <scope>NUCLEOTIDE SEQUENCE</scope>
</reference>
<feature type="domain" description="4Fe-4S ferredoxin-type" evidence="5">
    <location>
        <begin position="201"/>
        <end position="230"/>
    </location>
</feature>
<sequence>MCEFCVSHGEGKKWYENARNYTLELFESVNSEEKLREYLKGFYRSLRVETMRGKKLRERHPRIYDWLVYPRVSRRMKETHFGQVVPVEDVERILENFTQVVRLPCVCRRVTIGDAKRVCYGIGLDFTGIYGEIPEFREFERVPKEEAIEHVRALDREGMLHSVWTFMTPYIGALCNCDRDCMAYRVEKTMHLAKVMWKGEYVAESDPMACTGCRACMKVCYFGALKFDNTNEKVEVNVQKCYGCGICRAACQEGAMTLRDRDAVPAAAGLW</sequence>
<keyword evidence="3" id="KW-0408">Iron</keyword>
<dbReference type="Gene3D" id="3.30.70.20">
    <property type="match status" value="2"/>
</dbReference>
<dbReference type="InterPro" id="IPR050572">
    <property type="entry name" value="Fe-S_Ferredoxin"/>
</dbReference>
<dbReference type="PANTHER" id="PTHR43687:SF1">
    <property type="entry name" value="FERREDOXIN III"/>
    <property type="match status" value="1"/>
</dbReference>
<keyword evidence="1" id="KW-0004">4Fe-4S</keyword>
<dbReference type="PANTHER" id="PTHR43687">
    <property type="entry name" value="ADENYLYLSULFATE REDUCTASE, BETA SUBUNIT"/>
    <property type="match status" value="1"/>
</dbReference>
<dbReference type="GO" id="GO:0046872">
    <property type="term" value="F:metal ion binding"/>
    <property type="evidence" value="ECO:0007669"/>
    <property type="project" value="UniProtKB-KW"/>
</dbReference>
<dbReference type="EMBL" id="LAZR01041592">
    <property type="protein sequence ID" value="KKL11584.1"/>
    <property type="molecule type" value="Genomic_DNA"/>
</dbReference>
<evidence type="ECO:0000256" key="2">
    <source>
        <dbReference type="ARBA" id="ARBA00022723"/>
    </source>
</evidence>
<dbReference type="GO" id="GO:0051539">
    <property type="term" value="F:4 iron, 4 sulfur cluster binding"/>
    <property type="evidence" value="ECO:0007669"/>
    <property type="project" value="UniProtKB-KW"/>
</dbReference>
<evidence type="ECO:0000256" key="1">
    <source>
        <dbReference type="ARBA" id="ARBA00022485"/>
    </source>
</evidence>
<dbReference type="PROSITE" id="PS51379">
    <property type="entry name" value="4FE4S_FER_2"/>
    <property type="match status" value="2"/>
</dbReference>
<protein>
    <recommendedName>
        <fullName evidence="5">4Fe-4S ferredoxin-type domain-containing protein</fullName>
    </recommendedName>
</protein>
<evidence type="ECO:0000259" key="5">
    <source>
        <dbReference type="PROSITE" id="PS51379"/>
    </source>
</evidence>
<evidence type="ECO:0000256" key="4">
    <source>
        <dbReference type="ARBA" id="ARBA00023014"/>
    </source>
</evidence>
<dbReference type="SUPFAM" id="SSF54862">
    <property type="entry name" value="4Fe-4S ferredoxins"/>
    <property type="match status" value="1"/>
</dbReference>
<gene>
    <name evidence="6" type="ORF">LCGC14_2544370</name>
</gene>
<evidence type="ECO:0000256" key="3">
    <source>
        <dbReference type="ARBA" id="ARBA00023004"/>
    </source>
</evidence>
<keyword evidence="2" id="KW-0479">Metal-binding</keyword>